<dbReference type="GO" id="GO:0016011">
    <property type="term" value="C:dystroglycan complex"/>
    <property type="evidence" value="ECO:0007669"/>
    <property type="project" value="TreeGrafter"/>
</dbReference>
<dbReference type="GO" id="GO:0007411">
    <property type="term" value="P:axon guidance"/>
    <property type="evidence" value="ECO:0007669"/>
    <property type="project" value="TreeGrafter"/>
</dbReference>
<dbReference type="InterPro" id="IPR030398">
    <property type="entry name" value="SEA_DG_dom"/>
</dbReference>
<dbReference type="PANTHER" id="PTHR21559">
    <property type="entry name" value="DYSTROGLYCAN-RELATED"/>
    <property type="match status" value="1"/>
</dbReference>
<dbReference type="SUPFAM" id="SSF111006">
    <property type="entry name" value="Dystroglycan, domain 2"/>
    <property type="match status" value="1"/>
</dbReference>
<evidence type="ECO:0000256" key="22">
    <source>
        <dbReference type="ARBA" id="ARBA00030092"/>
    </source>
</evidence>
<dbReference type="Gene3D" id="3.30.70.1040">
    <property type="entry name" value="Dystroglycan, domain 2"/>
    <property type="match status" value="1"/>
</dbReference>
<feature type="domain" description="Peptidase S72" evidence="28">
    <location>
        <begin position="493"/>
        <end position="601"/>
    </location>
</feature>
<dbReference type="GO" id="GO:0005576">
    <property type="term" value="C:extracellular region"/>
    <property type="evidence" value="ECO:0007669"/>
    <property type="project" value="UniProtKB-SubCell"/>
</dbReference>
<keyword evidence="18" id="KW-0628">Postsynaptic cell membrane</keyword>
<protein>
    <recommendedName>
        <fullName evidence="21">Dystroglycan 1</fullName>
    </recommendedName>
    <alternativeName>
        <fullName evidence="23">Dystroglycan</fullName>
    </alternativeName>
    <alternativeName>
        <fullName evidence="22">Dystrophin-associated glycoprotein 1</fullName>
    </alternativeName>
</protein>
<feature type="signal peptide" evidence="27">
    <location>
        <begin position="1"/>
        <end position="23"/>
    </location>
</feature>
<dbReference type="Pfam" id="PF05345">
    <property type="entry name" value="He_PIG"/>
    <property type="match status" value="1"/>
</dbReference>
<dbReference type="Proteomes" id="UP001497497">
    <property type="component" value="Unassembled WGS sequence"/>
</dbReference>
<feature type="region of interest" description="Disordered" evidence="25">
    <location>
        <begin position="618"/>
        <end position="685"/>
    </location>
</feature>
<evidence type="ECO:0000313" key="29">
    <source>
        <dbReference type="EMBL" id="CAL1527759.1"/>
    </source>
</evidence>
<dbReference type="SMART" id="SM00736">
    <property type="entry name" value="CADG"/>
    <property type="match status" value="1"/>
</dbReference>
<keyword evidence="30" id="KW-1185">Reference proteome</keyword>
<reference evidence="29 30" key="1">
    <citation type="submission" date="2024-04" db="EMBL/GenBank/DDBJ databases">
        <authorList>
            <consortium name="Genoscope - CEA"/>
            <person name="William W."/>
        </authorList>
    </citation>
    <scope>NUCLEOTIDE SEQUENCE [LARGE SCALE GENOMIC DNA]</scope>
</reference>
<keyword evidence="13" id="KW-0770">Synapse</keyword>
<evidence type="ECO:0000256" key="1">
    <source>
        <dbReference type="ARBA" id="ARBA00004135"/>
    </source>
</evidence>
<dbReference type="Pfam" id="PF18424">
    <property type="entry name" value="a_DG1_N2"/>
    <property type="match status" value="1"/>
</dbReference>
<keyword evidence="11 27" id="KW-0732">Signal</keyword>
<dbReference type="InterPro" id="IPR013783">
    <property type="entry name" value="Ig-like_fold"/>
</dbReference>
<dbReference type="GO" id="GO:0045211">
    <property type="term" value="C:postsynaptic membrane"/>
    <property type="evidence" value="ECO:0007669"/>
    <property type="project" value="UniProtKB-SubCell"/>
</dbReference>
<dbReference type="PANTHER" id="PTHR21559:SF21">
    <property type="entry name" value="DYSTROGLYCAN 1"/>
    <property type="match status" value="1"/>
</dbReference>
<keyword evidence="7" id="KW-0963">Cytoplasm</keyword>
<evidence type="ECO:0000256" key="11">
    <source>
        <dbReference type="ARBA" id="ARBA00022729"/>
    </source>
</evidence>
<accession>A0AAV2H4N6</accession>
<dbReference type="InterPro" id="IPR008465">
    <property type="entry name" value="DAG1_C"/>
</dbReference>
<evidence type="ECO:0000256" key="17">
    <source>
        <dbReference type="ARBA" id="ARBA00023242"/>
    </source>
</evidence>
<evidence type="ECO:0000259" key="28">
    <source>
        <dbReference type="PROSITE" id="PS51699"/>
    </source>
</evidence>
<evidence type="ECO:0000256" key="16">
    <source>
        <dbReference type="ARBA" id="ARBA00023212"/>
    </source>
</evidence>
<keyword evidence="12 26" id="KW-1133">Transmembrane helix</keyword>
<keyword evidence="6" id="KW-1003">Cell membrane</keyword>
<comment type="function">
    <text evidence="19">The dystroglycan complex is involved in a number of processes including laminin and basement membrane assembly, sarcolemmal stability, cell survival, peripheral nerve myelination, nodal structure, cell migration, and epithelial polarization.</text>
</comment>
<sequence length="836" mass="91114">MASIPFAKTAAFLLTLVCHGVLSQREGDGAVAVKWGVADSTATVGRKFHMHIPGDAFGGQVLSYTIQSVDGSPLPAWLQFSAQDNVLQGIPTPKDAGQLYLEITASGISSQASVTFTLFIRDVPSHTSGAPLKFKSSGPEFVRCKPSEAETVATVIIDADLESLPVTGRIALLQKFVSHMQLHEDMIKMIPVGTSPMHDSSALVSGTGDCTSPKTSGSFISWPVGCGQVKDGHFPVLQRLDDDSTTGRMAKVLGHCVIGWHVTNSHIQAPARKRRQVQPTQTHAITPVMPTKTEKVAEKTDDPNETYTRKVIDMESPTMIMPTATQPPMHKTDMPTVASPDVVAKHGKVMPTEVTVKETTMDKTEELPPIKPTRTHDGGLPTDAPVAELCPKMGVLTLKENLLSLTVNIGEVFTYHIPGDLFLNCGANFTRELQLEFEPNLPDYVQFNAKNQKIMAFTLEEQKKRNFIMRGKTKSLTATVTINIHTRKRKPKKLNHEVSATVKYDFDKLKANVSDQIQLANRIAHVFGDADAHNLQFSTPKEGSVIYTWFNKTLTQNGCPVAELNANVAKLINKDGTLNEEAVERILPYELVSASAKPMGSCEGTGFHAIESKPLDDTVSVEVSTPGPTDIPPDKLDTDGDGDEVDTPVDSDDSAKKSTEKPGDVTEGSEDVVKGSKGGSESDDDDVWITTVVPAVVIVAILLIALLVACCLYRKKRKGKMNVEEQNTFINKGTPVIFPNELEEQPNEFKKPLLVDESPAPPPGYPRAASESPERNINNYRNNGNNVSSEPHEDDIIEMPDRKYEPPPPVTTSGNSKQPRPTHQPQPFSQQPQILP</sequence>
<evidence type="ECO:0000256" key="4">
    <source>
        <dbReference type="ARBA" id="ARBA00004251"/>
    </source>
</evidence>
<evidence type="ECO:0000256" key="14">
    <source>
        <dbReference type="ARBA" id="ARBA00023157"/>
    </source>
</evidence>
<dbReference type="GO" id="GO:0021675">
    <property type="term" value="P:nerve development"/>
    <property type="evidence" value="ECO:0007669"/>
    <property type="project" value="TreeGrafter"/>
</dbReference>
<evidence type="ECO:0000256" key="21">
    <source>
        <dbReference type="ARBA" id="ARBA00026224"/>
    </source>
</evidence>
<evidence type="ECO:0000256" key="19">
    <source>
        <dbReference type="ARBA" id="ARBA00023567"/>
    </source>
</evidence>
<feature type="compositionally biased region" description="Acidic residues" evidence="25">
    <location>
        <begin position="639"/>
        <end position="652"/>
    </location>
</feature>
<keyword evidence="10 26" id="KW-0812">Transmembrane</keyword>
<dbReference type="GO" id="GO:0005509">
    <property type="term" value="F:calcium ion binding"/>
    <property type="evidence" value="ECO:0007669"/>
    <property type="project" value="InterPro"/>
</dbReference>
<feature type="compositionally biased region" description="Basic and acidic residues" evidence="25">
    <location>
        <begin position="653"/>
        <end position="664"/>
    </location>
</feature>
<evidence type="ECO:0000256" key="3">
    <source>
        <dbReference type="ARBA" id="ARBA00004245"/>
    </source>
</evidence>
<evidence type="ECO:0000256" key="6">
    <source>
        <dbReference type="ARBA" id="ARBA00022475"/>
    </source>
</evidence>
<dbReference type="GO" id="GO:0042383">
    <property type="term" value="C:sarcolemma"/>
    <property type="evidence" value="ECO:0007669"/>
    <property type="project" value="UniProtKB-SubCell"/>
</dbReference>
<dbReference type="Pfam" id="PF05454">
    <property type="entry name" value="DAG1"/>
    <property type="match status" value="2"/>
</dbReference>
<evidence type="ECO:0000256" key="26">
    <source>
        <dbReference type="SAM" id="Phobius"/>
    </source>
</evidence>
<evidence type="ECO:0000256" key="18">
    <source>
        <dbReference type="ARBA" id="ARBA00023257"/>
    </source>
</evidence>
<organism evidence="29 30">
    <name type="scientific">Lymnaea stagnalis</name>
    <name type="common">Great pond snail</name>
    <name type="synonym">Helix stagnalis</name>
    <dbReference type="NCBI Taxonomy" id="6523"/>
    <lineage>
        <taxon>Eukaryota</taxon>
        <taxon>Metazoa</taxon>
        <taxon>Spiralia</taxon>
        <taxon>Lophotrochozoa</taxon>
        <taxon>Mollusca</taxon>
        <taxon>Gastropoda</taxon>
        <taxon>Heterobranchia</taxon>
        <taxon>Euthyneura</taxon>
        <taxon>Panpulmonata</taxon>
        <taxon>Hygrophila</taxon>
        <taxon>Lymnaeoidea</taxon>
        <taxon>Lymnaeidae</taxon>
        <taxon>Lymnaea</taxon>
    </lineage>
</organism>
<feature type="compositionally biased region" description="Low complexity" evidence="25">
    <location>
        <begin position="776"/>
        <end position="786"/>
    </location>
</feature>
<evidence type="ECO:0000256" key="5">
    <source>
        <dbReference type="ARBA" id="ARBA00004642"/>
    </source>
</evidence>
<dbReference type="Gene3D" id="2.60.40.10">
    <property type="entry name" value="Immunoglobulins"/>
    <property type="match status" value="1"/>
</dbReference>
<evidence type="ECO:0000256" key="7">
    <source>
        <dbReference type="ARBA" id="ARBA00022490"/>
    </source>
</evidence>
<dbReference type="CDD" id="cd11303">
    <property type="entry name" value="Dystroglycan_repeat"/>
    <property type="match status" value="1"/>
</dbReference>
<keyword evidence="8" id="KW-0964">Secreted</keyword>
<dbReference type="InterPro" id="IPR006644">
    <property type="entry name" value="Cadg"/>
</dbReference>
<evidence type="ECO:0000256" key="20">
    <source>
        <dbReference type="ARBA" id="ARBA00024991"/>
    </source>
</evidence>
<feature type="compositionally biased region" description="Basic and acidic residues" evidence="25">
    <location>
        <begin position="359"/>
        <end position="368"/>
    </location>
</feature>
<evidence type="ECO:0000256" key="9">
    <source>
        <dbReference type="ARBA" id="ARBA00022553"/>
    </source>
</evidence>
<dbReference type="SUPFAM" id="SSF49313">
    <property type="entry name" value="Cadherin-like"/>
    <property type="match status" value="2"/>
</dbReference>
<feature type="chain" id="PRO_5043651580" description="Dystroglycan 1" evidence="27">
    <location>
        <begin position="24"/>
        <end position="836"/>
    </location>
</feature>
<evidence type="ECO:0000256" key="25">
    <source>
        <dbReference type="SAM" id="MobiDB-lite"/>
    </source>
</evidence>
<dbReference type="InterPro" id="IPR041631">
    <property type="entry name" value="Alpha_DG1_N2"/>
</dbReference>
<evidence type="ECO:0000256" key="12">
    <source>
        <dbReference type="ARBA" id="ARBA00022989"/>
    </source>
</evidence>
<evidence type="ECO:0000256" key="13">
    <source>
        <dbReference type="ARBA" id="ARBA00023018"/>
    </source>
</evidence>
<keyword evidence="14" id="KW-1015">Disulfide bond</keyword>
<keyword evidence="16" id="KW-0206">Cytoskeleton</keyword>
<proteinExistence type="predicted"/>
<dbReference type="PROSITE" id="PS51699">
    <property type="entry name" value="SEA_DG"/>
    <property type="match status" value="1"/>
</dbReference>
<evidence type="ECO:0000256" key="15">
    <source>
        <dbReference type="ARBA" id="ARBA00023180"/>
    </source>
</evidence>
<keyword evidence="15" id="KW-0325">Glycoprotein</keyword>
<dbReference type="GO" id="GO:0005856">
    <property type="term" value="C:cytoskeleton"/>
    <property type="evidence" value="ECO:0007669"/>
    <property type="project" value="UniProtKB-SubCell"/>
</dbReference>
<dbReference type="EMBL" id="CAXITT010000021">
    <property type="protein sequence ID" value="CAL1527759.1"/>
    <property type="molecule type" value="Genomic_DNA"/>
</dbReference>
<evidence type="ECO:0000256" key="10">
    <source>
        <dbReference type="ARBA" id="ARBA00022692"/>
    </source>
</evidence>
<dbReference type="GO" id="GO:0043236">
    <property type="term" value="F:laminin binding"/>
    <property type="evidence" value="ECO:0007669"/>
    <property type="project" value="TreeGrafter"/>
</dbReference>
<comment type="caution">
    <text evidence="29">The sequence shown here is derived from an EMBL/GenBank/DDBJ whole genome shotgun (WGS) entry which is preliminary data.</text>
</comment>
<dbReference type="InterPro" id="IPR015919">
    <property type="entry name" value="Cadherin-like_sf"/>
</dbReference>
<evidence type="ECO:0000313" key="30">
    <source>
        <dbReference type="Proteomes" id="UP001497497"/>
    </source>
</evidence>
<feature type="transmembrane region" description="Helical" evidence="26">
    <location>
        <begin position="687"/>
        <end position="713"/>
    </location>
</feature>
<feature type="region of interest" description="Disordered" evidence="25">
    <location>
        <begin position="753"/>
        <end position="836"/>
    </location>
</feature>
<comment type="function">
    <text evidence="20">Transmembrane protein that plays important roles in connecting the extracellular matrix to the cytoskeleton. Acts as a cell adhesion receptor in both muscle and non-muscle tissues. Receptor for both DMD and UTRN and, through these interactions, scaffolds axin to the cytoskeleton. Also functions in cell adhesion-mediated signaling and implicated in cell polarity.</text>
</comment>
<keyword evidence="9" id="KW-0597">Phosphoprotein</keyword>
<feature type="compositionally biased region" description="Polar residues" evidence="25">
    <location>
        <begin position="811"/>
        <end position="836"/>
    </location>
</feature>
<name>A0AAV2H4N6_LYMST</name>
<dbReference type="GO" id="GO:0005654">
    <property type="term" value="C:nucleoplasm"/>
    <property type="evidence" value="ECO:0007669"/>
    <property type="project" value="UniProtKB-SubCell"/>
</dbReference>
<dbReference type="InterPro" id="IPR027468">
    <property type="entry name" value="Alpha-dystroglycan_domain_2"/>
</dbReference>
<evidence type="ECO:0000256" key="27">
    <source>
        <dbReference type="SAM" id="SignalP"/>
    </source>
</evidence>
<keyword evidence="26" id="KW-0472">Membrane</keyword>
<feature type="region of interest" description="Disordered" evidence="25">
    <location>
        <begin position="359"/>
        <end position="380"/>
    </location>
</feature>
<gene>
    <name evidence="29" type="ORF">GSLYS_00001929001</name>
</gene>
<evidence type="ECO:0000256" key="2">
    <source>
        <dbReference type="ARBA" id="ARBA00004239"/>
    </source>
</evidence>
<evidence type="ECO:0000256" key="8">
    <source>
        <dbReference type="ARBA" id="ARBA00022525"/>
    </source>
</evidence>
<evidence type="ECO:0000256" key="24">
    <source>
        <dbReference type="ARBA" id="ARBA00034100"/>
    </source>
</evidence>
<evidence type="ECO:0000256" key="23">
    <source>
        <dbReference type="ARBA" id="ARBA00031034"/>
    </source>
</evidence>
<keyword evidence="17" id="KW-0539">Nucleus</keyword>
<dbReference type="GO" id="GO:0002009">
    <property type="term" value="P:morphogenesis of an epithelium"/>
    <property type="evidence" value="ECO:0007669"/>
    <property type="project" value="TreeGrafter"/>
</dbReference>
<comment type="subcellular location">
    <subcellularLocation>
        <location evidence="1">Cell membrane</location>
        <location evidence="1">Sarcolemma</location>
    </subcellularLocation>
    <subcellularLocation>
        <location evidence="4">Cell membrane</location>
        <topology evidence="4">Single-pass type I membrane protein</topology>
    </subcellularLocation>
    <subcellularLocation>
        <location evidence="3">Cytoplasm</location>
        <location evidence="3">Cytoskeleton</location>
    </subcellularLocation>
    <subcellularLocation>
        <location evidence="5">Nucleus</location>
        <location evidence="5">Nucleoplasm</location>
    </subcellularLocation>
    <subcellularLocation>
        <location evidence="24">Postsynaptic cell membrane</location>
    </subcellularLocation>
    <subcellularLocation>
        <location evidence="2">Secreted</location>
        <location evidence="2">Extracellular space</location>
    </subcellularLocation>
</comment>
<dbReference type="AlphaFoldDB" id="A0AAV2H4N6"/>